<feature type="domain" description="HTH myb-type" evidence="5">
    <location>
        <begin position="399"/>
        <end position="448"/>
    </location>
</feature>
<feature type="domain" description="Myb-like" evidence="4">
    <location>
        <begin position="395"/>
        <end position="444"/>
    </location>
</feature>
<dbReference type="InterPro" id="IPR001005">
    <property type="entry name" value="SANT/Myb"/>
</dbReference>
<dbReference type="InterPro" id="IPR009057">
    <property type="entry name" value="Homeodomain-like_sf"/>
</dbReference>
<evidence type="ECO:0000259" key="5">
    <source>
        <dbReference type="PROSITE" id="PS51294"/>
    </source>
</evidence>
<feature type="compositionally biased region" description="Basic and acidic residues" evidence="3">
    <location>
        <begin position="9"/>
        <end position="18"/>
    </location>
</feature>
<reference evidence="6 7" key="1">
    <citation type="journal article" date="2014" name="PLoS ONE">
        <title>Global Analysis of Gene Expression Profiles in Physic Nut (Jatropha curcas L.) Seedlings Exposed to Salt Stress.</title>
        <authorList>
            <person name="Zhang L."/>
            <person name="Zhang C."/>
            <person name="Wu P."/>
            <person name="Chen Y."/>
            <person name="Li M."/>
            <person name="Jiang H."/>
            <person name="Wu G."/>
        </authorList>
    </citation>
    <scope>NUCLEOTIDE SEQUENCE [LARGE SCALE GENOMIC DNA]</scope>
    <source>
        <strain evidence="7">cv. GZQX0401</strain>
        <tissue evidence="6">Young leaves</tissue>
    </source>
</reference>
<feature type="compositionally biased region" description="Acidic residues" evidence="3">
    <location>
        <begin position="40"/>
        <end position="49"/>
    </location>
</feature>
<dbReference type="PROSITE" id="PS51294">
    <property type="entry name" value="HTH_MYB"/>
    <property type="match status" value="1"/>
</dbReference>
<feature type="compositionally biased region" description="Basic and acidic residues" evidence="3">
    <location>
        <begin position="123"/>
        <end position="155"/>
    </location>
</feature>
<dbReference type="Pfam" id="PF13921">
    <property type="entry name" value="Myb_DNA-bind_6"/>
    <property type="match status" value="1"/>
</dbReference>
<dbReference type="EMBL" id="KK914347">
    <property type="protein sequence ID" value="KDP39737.1"/>
    <property type="molecule type" value="Genomic_DNA"/>
</dbReference>
<evidence type="ECO:0000256" key="1">
    <source>
        <dbReference type="ARBA" id="ARBA00004123"/>
    </source>
</evidence>
<dbReference type="PROSITE" id="PS50090">
    <property type="entry name" value="MYB_LIKE"/>
    <property type="match status" value="3"/>
</dbReference>
<feature type="compositionally biased region" description="Basic residues" evidence="3">
    <location>
        <begin position="113"/>
        <end position="122"/>
    </location>
</feature>
<evidence type="ECO:0000256" key="3">
    <source>
        <dbReference type="SAM" id="MobiDB-lite"/>
    </source>
</evidence>
<feature type="region of interest" description="Disordered" evidence="3">
    <location>
        <begin position="253"/>
        <end position="330"/>
    </location>
</feature>
<feature type="compositionally biased region" description="Basic and acidic residues" evidence="3">
    <location>
        <begin position="265"/>
        <end position="277"/>
    </location>
</feature>
<feature type="compositionally biased region" description="Polar residues" evidence="3">
    <location>
        <begin position="290"/>
        <end position="303"/>
    </location>
</feature>
<dbReference type="AlphaFoldDB" id="A0A067KUF3"/>
<evidence type="ECO:0000259" key="4">
    <source>
        <dbReference type="PROSITE" id="PS50090"/>
    </source>
</evidence>
<feature type="region of interest" description="Disordered" evidence="3">
    <location>
        <begin position="199"/>
        <end position="232"/>
    </location>
</feature>
<feature type="compositionally biased region" description="Polar residues" evidence="3">
    <location>
        <begin position="164"/>
        <end position="174"/>
    </location>
</feature>
<proteinExistence type="predicted"/>
<dbReference type="GO" id="GO:0005634">
    <property type="term" value="C:nucleus"/>
    <property type="evidence" value="ECO:0007669"/>
    <property type="project" value="UniProtKB-SubCell"/>
</dbReference>
<dbReference type="SUPFAM" id="SSF46689">
    <property type="entry name" value="Homeodomain-like"/>
    <property type="match status" value="2"/>
</dbReference>
<name>A0A067KUF3_JATCU</name>
<accession>A0A067KUF3</accession>
<evidence type="ECO:0000313" key="6">
    <source>
        <dbReference type="EMBL" id="KDP39737.1"/>
    </source>
</evidence>
<feature type="compositionally biased region" description="Basic and acidic residues" evidence="3">
    <location>
        <begin position="318"/>
        <end position="330"/>
    </location>
</feature>
<dbReference type="STRING" id="180498.A0A067KUF3"/>
<evidence type="ECO:0000313" key="7">
    <source>
        <dbReference type="Proteomes" id="UP000027138"/>
    </source>
</evidence>
<sequence length="609" mass="69464">MGTKSVGKKGHEKEKMNNAEEGFCNEDKKNKVQDCGVNDNDFEPSDTEIEAVSIEGGLNNQEIENKKKHKDRKSGQGSANVESQVMKRVDDGHRISTSENVPEMINGKEVDQRKKKTKKQKMHKDAVHDHVIKSATDREEVENGRDHVYVEDPRKERKKKKGQHNVNLESRSTKITAETVNDEINRIEDVSSIDLAENQVGDGKVGAHACNAADGKDKKKRKQEEIGGVGLINEDVGNESECLDENIMKMVDHSEKERKKKKKHDGVEGKGGEREQRIGGGVEATDSSEKSTPNTAKGVSLSENMEAFPSSDGPSDQETQKDELVRGKRFSPEEDEMVKVAVLNYIDSHGLGEEGLKMVLHCKKYPQVKNCWKEIGAALSWRPQLSVYYRAHILFQRDKKRKWTPEEVELVQKFHEKYGSDWKTLAEILGKHRFHVKDTWRRIKLKNRTEGKWSQEEYQKLFDLVNKDLRLKALEEARKSKHGMLRDNICWTAISDQLGTRTAPTCCLKWYNHLTSPMVAQGEWLDVDDYSLVIELYDLGACCMEDVDWDSLLEHRSGDLCRKRWSQMVKHIGEHGNKSFADQVEVLSKRYCADILEAREAHNSKPTLT</sequence>
<feature type="region of interest" description="Disordered" evidence="3">
    <location>
        <begin position="1"/>
        <end position="174"/>
    </location>
</feature>
<keyword evidence="7" id="KW-1185">Reference proteome</keyword>
<dbReference type="PANTHER" id="PTHR47430:SF4">
    <property type="entry name" value="GB|AAC33480.1"/>
    <property type="match status" value="1"/>
</dbReference>
<feature type="domain" description="Myb-like" evidence="4">
    <location>
        <begin position="445"/>
        <end position="514"/>
    </location>
</feature>
<evidence type="ECO:0000256" key="2">
    <source>
        <dbReference type="ARBA" id="ARBA00023242"/>
    </source>
</evidence>
<dbReference type="CDD" id="cd00167">
    <property type="entry name" value="SANT"/>
    <property type="match status" value="2"/>
</dbReference>
<keyword evidence="2" id="KW-0539">Nucleus</keyword>
<dbReference type="Gene3D" id="1.10.10.60">
    <property type="entry name" value="Homeodomain-like"/>
    <property type="match status" value="2"/>
</dbReference>
<evidence type="ECO:0008006" key="8">
    <source>
        <dbReference type="Google" id="ProtNLM"/>
    </source>
</evidence>
<protein>
    <recommendedName>
        <fullName evidence="8">MYB family protein</fullName>
    </recommendedName>
</protein>
<organism evidence="6 7">
    <name type="scientific">Jatropha curcas</name>
    <name type="common">Barbados nut</name>
    <dbReference type="NCBI Taxonomy" id="180498"/>
    <lineage>
        <taxon>Eukaryota</taxon>
        <taxon>Viridiplantae</taxon>
        <taxon>Streptophyta</taxon>
        <taxon>Embryophyta</taxon>
        <taxon>Tracheophyta</taxon>
        <taxon>Spermatophyta</taxon>
        <taxon>Magnoliopsida</taxon>
        <taxon>eudicotyledons</taxon>
        <taxon>Gunneridae</taxon>
        <taxon>Pentapetalae</taxon>
        <taxon>rosids</taxon>
        <taxon>fabids</taxon>
        <taxon>Malpighiales</taxon>
        <taxon>Euphorbiaceae</taxon>
        <taxon>Crotonoideae</taxon>
        <taxon>Jatropheae</taxon>
        <taxon>Jatropha</taxon>
    </lineage>
</organism>
<dbReference type="Proteomes" id="UP000027138">
    <property type="component" value="Unassembled WGS sequence"/>
</dbReference>
<dbReference type="PANTHER" id="PTHR47430">
    <property type="entry name" value="GB|AAC33480.1"/>
    <property type="match status" value="1"/>
</dbReference>
<dbReference type="OrthoDB" id="39591at2759"/>
<dbReference type="SMART" id="SM00717">
    <property type="entry name" value="SANT"/>
    <property type="match status" value="3"/>
</dbReference>
<gene>
    <name evidence="6" type="ORF">JCGZ_02757</name>
</gene>
<feature type="compositionally biased region" description="Basic and acidic residues" evidence="3">
    <location>
        <begin position="214"/>
        <end position="225"/>
    </location>
</feature>
<dbReference type="InterPro" id="IPR017930">
    <property type="entry name" value="Myb_dom"/>
</dbReference>
<comment type="subcellular location">
    <subcellularLocation>
        <location evidence="1">Nucleus</location>
    </subcellularLocation>
</comment>
<feature type="compositionally biased region" description="Basic and acidic residues" evidence="3">
    <location>
        <begin position="85"/>
        <end position="96"/>
    </location>
</feature>
<feature type="domain" description="Myb-like" evidence="4">
    <location>
        <begin position="516"/>
        <end position="569"/>
    </location>
</feature>